<protein>
    <submittedName>
        <fullName evidence="1">Uncharacterized protein</fullName>
    </submittedName>
</protein>
<sequence length="169" mass="18531">MNSYEQLYFIPILDDATKQVDRRDAYRDALSSIDAMGALPGYHAGHRLFLQFIAAARPSSFPGLLLECDGELVARIANYSIGEEILISDLLPGHYRLSLSIGRVIWIQGLEARDLLWFSAFPSAPMRLAATSGDEEPVPSIEDTVMDGAITVRVFPGLHSGTISIRIAP</sequence>
<organism evidence="1 2">
    <name type="scientific">Pontiella desulfatans</name>
    <dbReference type="NCBI Taxonomy" id="2750659"/>
    <lineage>
        <taxon>Bacteria</taxon>
        <taxon>Pseudomonadati</taxon>
        <taxon>Kiritimatiellota</taxon>
        <taxon>Kiritimatiellia</taxon>
        <taxon>Kiritimatiellales</taxon>
        <taxon>Pontiellaceae</taxon>
        <taxon>Pontiella</taxon>
    </lineage>
</organism>
<dbReference type="Proteomes" id="UP000366872">
    <property type="component" value="Unassembled WGS sequence"/>
</dbReference>
<reference evidence="1 2" key="1">
    <citation type="submission" date="2019-04" db="EMBL/GenBank/DDBJ databases">
        <authorList>
            <person name="Van Vliet M D."/>
        </authorList>
    </citation>
    <scope>NUCLEOTIDE SEQUENCE [LARGE SCALE GENOMIC DNA]</scope>
    <source>
        <strain evidence="1 2">F1</strain>
    </source>
</reference>
<dbReference type="EMBL" id="CAAHFG010000001">
    <property type="protein sequence ID" value="VGO13473.1"/>
    <property type="molecule type" value="Genomic_DNA"/>
</dbReference>
<evidence type="ECO:0000313" key="1">
    <source>
        <dbReference type="EMBL" id="VGO13473.1"/>
    </source>
</evidence>
<name>A0A6C2U0S2_PONDE</name>
<dbReference type="AlphaFoldDB" id="A0A6C2U0S2"/>
<proteinExistence type="predicted"/>
<keyword evidence="2" id="KW-1185">Reference proteome</keyword>
<accession>A0A6C2U0S2</accession>
<dbReference type="RefSeq" id="WP_136079043.1">
    <property type="nucleotide sequence ID" value="NZ_CAAHFG010000001.1"/>
</dbReference>
<gene>
    <name evidence="1" type="ORF">PDESU_02030</name>
</gene>
<evidence type="ECO:0000313" key="2">
    <source>
        <dbReference type="Proteomes" id="UP000366872"/>
    </source>
</evidence>